<feature type="domain" description="Heterokaryon incompatibility" evidence="1">
    <location>
        <begin position="57"/>
        <end position="208"/>
    </location>
</feature>
<feature type="non-terminal residue" evidence="2">
    <location>
        <position position="1"/>
    </location>
</feature>
<dbReference type="AlphaFoldDB" id="A0AAD8UFA0"/>
<dbReference type="RefSeq" id="XP_060360720.1">
    <property type="nucleotide sequence ID" value="XM_060506005.1"/>
</dbReference>
<name>A0AAD8UFA0_GLOAC</name>
<dbReference type="Pfam" id="PF06985">
    <property type="entry name" value="HET"/>
    <property type="match status" value="1"/>
</dbReference>
<dbReference type="PANTHER" id="PTHR33112:SF9">
    <property type="entry name" value="HETEROKARYON INCOMPATIBILITY DOMAIN-CONTAINING PROTEIN"/>
    <property type="match status" value="1"/>
</dbReference>
<dbReference type="InterPro" id="IPR010730">
    <property type="entry name" value="HET"/>
</dbReference>
<gene>
    <name evidence="2" type="ORF">BDZ83DRAFT_587077</name>
</gene>
<dbReference type="Proteomes" id="UP001244207">
    <property type="component" value="Unassembled WGS sequence"/>
</dbReference>
<evidence type="ECO:0000259" key="1">
    <source>
        <dbReference type="Pfam" id="PF06985"/>
    </source>
</evidence>
<proteinExistence type="predicted"/>
<evidence type="ECO:0000313" key="3">
    <source>
        <dbReference type="Proteomes" id="UP001244207"/>
    </source>
</evidence>
<sequence length="510" mass="58242">EDRTLCARTWLNTCESTHGSYCQPRKGELPKRFIDTIPGQPLRLVHTSQQLSGSVRYATLSYCWGVSIPLRTTKVTDEHFSVSIPENLLPRTFRHAIKFVRSLGIRYLWIDSLCIIQDDQAEWESEASRMGDFYAGSLITIAASDAWDSEGGCFPGEDDSMEAVIDDKGSKNGYSQKFCTRMIRFQSLDPREISRQAHLSTRGWALQERILSPRIVHCLKSGVHWQCQYLYETQATQTYELHHFTASDSIYPISQISQWWPEWIEDYSKRNFTIASDRLQAFAGITKHYTNLTSKKPILGICPGNLARDLAWIRNGHIKGPGVCGAPSWTWFSCNAPIMVDDWGFKLQRRFKVSNDVELVAFGIEWKGIPMTSQIESCHLIIRGVVKSISVRIPPEAMIYNPPYMLLNHEETDFSKGPIPWTCSGRFDDPGHPTDSRLSYPCLLLRTRIIEEAKGGTLFKETFLILSRDNESPRAKSTEHIRFRRIGIASSRGKDRLFADDIDRETVFLV</sequence>
<accession>A0AAD8UFA0</accession>
<dbReference type="EMBL" id="JAHMHS010000111">
    <property type="protein sequence ID" value="KAK1716790.1"/>
    <property type="molecule type" value="Genomic_DNA"/>
</dbReference>
<dbReference type="GeneID" id="85389904"/>
<reference evidence="2" key="1">
    <citation type="submission" date="2021-12" db="EMBL/GenBank/DDBJ databases">
        <title>Comparative genomics, transcriptomics and evolutionary studies reveal genomic signatures of adaptation to plant cell wall in hemibiotrophic fungi.</title>
        <authorList>
            <consortium name="DOE Joint Genome Institute"/>
            <person name="Baroncelli R."/>
            <person name="Diaz J.F."/>
            <person name="Benocci T."/>
            <person name="Peng M."/>
            <person name="Battaglia E."/>
            <person name="Haridas S."/>
            <person name="Andreopoulos W."/>
            <person name="Labutti K."/>
            <person name="Pangilinan J."/>
            <person name="Floch G.L."/>
            <person name="Makela M.R."/>
            <person name="Henrissat B."/>
            <person name="Grigoriev I.V."/>
            <person name="Crouch J.A."/>
            <person name="De Vries R.P."/>
            <person name="Sukno S.A."/>
            <person name="Thon M.R."/>
        </authorList>
    </citation>
    <scope>NUCLEOTIDE SEQUENCE</scope>
    <source>
        <strain evidence="2">CBS 112980</strain>
    </source>
</reference>
<comment type="caution">
    <text evidence="2">The sequence shown here is derived from an EMBL/GenBank/DDBJ whole genome shotgun (WGS) entry which is preliminary data.</text>
</comment>
<protein>
    <submittedName>
        <fullName evidence="2">Heterokaryon incompatibility protein-domain-containing protein</fullName>
    </submittedName>
</protein>
<organism evidence="2 3">
    <name type="scientific">Glomerella acutata</name>
    <name type="common">Colletotrichum acutatum</name>
    <dbReference type="NCBI Taxonomy" id="27357"/>
    <lineage>
        <taxon>Eukaryota</taxon>
        <taxon>Fungi</taxon>
        <taxon>Dikarya</taxon>
        <taxon>Ascomycota</taxon>
        <taxon>Pezizomycotina</taxon>
        <taxon>Sordariomycetes</taxon>
        <taxon>Hypocreomycetidae</taxon>
        <taxon>Glomerellales</taxon>
        <taxon>Glomerellaceae</taxon>
        <taxon>Colletotrichum</taxon>
        <taxon>Colletotrichum acutatum species complex</taxon>
    </lineage>
</organism>
<dbReference type="PANTHER" id="PTHR33112">
    <property type="entry name" value="DOMAIN PROTEIN, PUTATIVE-RELATED"/>
    <property type="match status" value="1"/>
</dbReference>
<evidence type="ECO:0000313" key="2">
    <source>
        <dbReference type="EMBL" id="KAK1716790.1"/>
    </source>
</evidence>
<keyword evidence="3" id="KW-1185">Reference proteome</keyword>